<keyword evidence="2" id="KW-1185">Reference proteome</keyword>
<dbReference type="InterPro" id="IPR007110">
    <property type="entry name" value="Ig-like_dom"/>
</dbReference>
<sequence length="211" mass="24531">MGIMNKNWIELERRPRTKWVVEYRSAAHAPLGVTDVYWMKNGRKLEVNHFQDSMSKSLKQTNNNPNYQIINHDLNINYSGLISRLIIRHTHLNDEGVYTCVVENQAGRPDGHWSTWSPWSNCPNDCVILQPNSTMSQLFNHSKISEYNNKLICSTQCRQSFGQRTRWCNAPEPHGGGRKCHGENTEHLSCYDICLGMKFFYMKTHLIMILT</sequence>
<reference evidence="1 2" key="1">
    <citation type="submission" date="2018-11" db="EMBL/GenBank/DDBJ databases">
        <authorList>
            <consortium name="Pathogen Informatics"/>
        </authorList>
    </citation>
    <scope>NUCLEOTIDE SEQUENCE [LARGE SCALE GENOMIC DNA]</scope>
    <source>
        <strain>Denwood</strain>
        <strain evidence="2">Zambia</strain>
    </source>
</reference>
<accession>A0A183NJB8</accession>
<dbReference type="InterPro" id="IPR000884">
    <property type="entry name" value="TSP1_rpt"/>
</dbReference>
<dbReference type="PROSITE" id="PS50835">
    <property type="entry name" value="IG_LIKE"/>
    <property type="match status" value="1"/>
</dbReference>
<dbReference type="STRING" id="31246.A0A183NJB8"/>
<dbReference type="EMBL" id="UZAL01002879">
    <property type="protein sequence ID" value="VDO85091.1"/>
    <property type="molecule type" value="Genomic_DNA"/>
</dbReference>
<dbReference type="PROSITE" id="PS50092">
    <property type="entry name" value="TSP1"/>
    <property type="match status" value="1"/>
</dbReference>
<dbReference type="SUPFAM" id="SSF82895">
    <property type="entry name" value="TSP-1 type 1 repeat"/>
    <property type="match status" value="1"/>
</dbReference>
<dbReference type="CDD" id="cd00096">
    <property type="entry name" value="Ig"/>
    <property type="match status" value="1"/>
</dbReference>
<dbReference type="Gene3D" id="2.20.100.10">
    <property type="entry name" value="Thrombospondin type-1 (TSP1) repeat"/>
    <property type="match status" value="1"/>
</dbReference>
<proteinExistence type="predicted"/>
<dbReference type="AlphaFoldDB" id="A0A183NJB8"/>
<evidence type="ECO:0000313" key="1">
    <source>
        <dbReference type="EMBL" id="VDO85091.1"/>
    </source>
</evidence>
<dbReference type="Pfam" id="PF07679">
    <property type="entry name" value="I-set"/>
    <property type="match status" value="1"/>
</dbReference>
<dbReference type="SUPFAM" id="SSF48726">
    <property type="entry name" value="Immunoglobulin"/>
    <property type="match status" value="1"/>
</dbReference>
<name>A0A183NJB8_9TREM</name>
<protein>
    <submittedName>
        <fullName evidence="1">Uncharacterized protein</fullName>
    </submittedName>
</protein>
<dbReference type="InterPro" id="IPR036179">
    <property type="entry name" value="Ig-like_dom_sf"/>
</dbReference>
<dbReference type="InterPro" id="IPR013783">
    <property type="entry name" value="Ig-like_fold"/>
</dbReference>
<dbReference type="InterPro" id="IPR036383">
    <property type="entry name" value="TSP1_rpt_sf"/>
</dbReference>
<dbReference type="InterPro" id="IPR013098">
    <property type="entry name" value="Ig_I-set"/>
</dbReference>
<evidence type="ECO:0000313" key="2">
    <source>
        <dbReference type="Proteomes" id="UP000269396"/>
    </source>
</evidence>
<gene>
    <name evidence="1" type="ORF">SMTD_LOCUS2204</name>
</gene>
<dbReference type="Gene3D" id="2.60.40.10">
    <property type="entry name" value="Immunoglobulins"/>
    <property type="match status" value="1"/>
</dbReference>
<dbReference type="Proteomes" id="UP000269396">
    <property type="component" value="Unassembled WGS sequence"/>
</dbReference>
<organism evidence="1 2">
    <name type="scientific">Schistosoma mattheei</name>
    <dbReference type="NCBI Taxonomy" id="31246"/>
    <lineage>
        <taxon>Eukaryota</taxon>
        <taxon>Metazoa</taxon>
        <taxon>Spiralia</taxon>
        <taxon>Lophotrochozoa</taxon>
        <taxon>Platyhelminthes</taxon>
        <taxon>Trematoda</taxon>
        <taxon>Digenea</taxon>
        <taxon>Strigeidida</taxon>
        <taxon>Schistosomatoidea</taxon>
        <taxon>Schistosomatidae</taxon>
        <taxon>Schistosoma</taxon>
    </lineage>
</organism>